<feature type="compositionally biased region" description="Polar residues" evidence="7">
    <location>
        <begin position="127"/>
        <end position="141"/>
    </location>
</feature>
<dbReference type="InterPro" id="IPR015350">
    <property type="entry name" value="Beta-trefoil_DNA-bd_dom"/>
</dbReference>
<evidence type="ECO:0000259" key="8">
    <source>
        <dbReference type="SMART" id="SM01267"/>
    </source>
</evidence>
<dbReference type="InterPro" id="IPR040159">
    <property type="entry name" value="CLS_fam"/>
</dbReference>
<keyword evidence="11" id="KW-1185">Reference proteome</keyword>
<dbReference type="Proteomes" id="UP000070444">
    <property type="component" value="Unassembled WGS sequence"/>
</dbReference>
<feature type="compositionally biased region" description="Polar residues" evidence="7">
    <location>
        <begin position="580"/>
        <end position="594"/>
    </location>
</feature>
<accession>A0A137P1Y9</accession>
<organism evidence="10 11">
    <name type="scientific">Conidiobolus coronatus (strain ATCC 28846 / CBS 209.66 / NRRL 28638)</name>
    <name type="common">Delacroixia coronata</name>
    <dbReference type="NCBI Taxonomy" id="796925"/>
    <lineage>
        <taxon>Eukaryota</taxon>
        <taxon>Fungi</taxon>
        <taxon>Fungi incertae sedis</taxon>
        <taxon>Zoopagomycota</taxon>
        <taxon>Entomophthoromycotina</taxon>
        <taxon>Entomophthoromycetes</taxon>
        <taxon>Entomophthorales</taxon>
        <taxon>Ancylistaceae</taxon>
        <taxon>Conidiobolus</taxon>
    </lineage>
</organism>
<reference evidence="10 11" key="1">
    <citation type="journal article" date="2015" name="Genome Biol. Evol.">
        <title>Phylogenomic analyses indicate that early fungi evolved digesting cell walls of algal ancestors of land plants.</title>
        <authorList>
            <person name="Chang Y."/>
            <person name="Wang S."/>
            <person name="Sekimoto S."/>
            <person name="Aerts A.L."/>
            <person name="Choi C."/>
            <person name="Clum A."/>
            <person name="LaButti K.M."/>
            <person name="Lindquist E.A."/>
            <person name="Yee Ngan C."/>
            <person name="Ohm R.A."/>
            <person name="Salamov A.A."/>
            <person name="Grigoriev I.V."/>
            <person name="Spatafora J.W."/>
            <person name="Berbee M.L."/>
        </authorList>
    </citation>
    <scope>NUCLEOTIDE SEQUENCE [LARGE SCALE GENOMIC DNA]</scope>
    <source>
        <strain evidence="10 11">NRRL 28638</strain>
    </source>
</reference>
<dbReference type="InterPro" id="IPR008967">
    <property type="entry name" value="p53-like_TF_DNA-bd_sf"/>
</dbReference>
<protein>
    <submittedName>
        <fullName evidence="10">Beta-trefoil</fullName>
    </submittedName>
</protein>
<keyword evidence="4" id="KW-0238">DNA-binding</keyword>
<proteinExistence type="inferred from homology"/>
<dbReference type="AlphaFoldDB" id="A0A137P1Y9"/>
<dbReference type="EMBL" id="KQ964550">
    <property type="protein sequence ID" value="KXN69053.1"/>
    <property type="molecule type" value="Genomic_DNA"/>
</dbReference>
<comment type="similarity">
    <text evidence="2">Belongs to the Su(H) family.</text>
</comment>
<keyword evidence="5" id="KW-0804">Transcription</keyword>
<evidence type="ECO:0000256" key="3">
    <source>
        <dbReference type="ARBA" id="ARBA00023015"/>
    </source>
</evidence>
<dbReference type="GO" id="GO:0001228">
    <property type="term" value="F:DNA-binding transcription activator activity, RNA polymerase II-specific"/>
    <property type="evidence" value="ECO:0007669"/>
    <property type="project" value="InterPro"/>
</dbReference>
<feature type="compositionally biased region" description="Basic and acidic residues" evidence="7">
    <location>
        <begin position="595"/>
        <end position="608"/>
    </location>
</feature>
<evidence type="ECO:0000256" key="2">
    <source>
        <dbReference type="ARBA" id="ARBA00009704"/>
    </source>
</evidence>
<dbReference type="GO" id="GO:0005634">
    <property type="term" value="C:nucleus"/>
    <property type="evidence" value="ECO:0007669"/>
    <property type="project" value="UniProtKB-SubCell"/>
</dbReference>
<dbReference type="OMA" id="WDITIAV"/>
<feature type="compositionally biased region" description="Polar residues" evidence="7">
    <location>
        <begin position="153"/>
        <end position="167"/>
    </location>
</feature>
<keyword evidence="3" id="KW-0805">Transcription regulation</keyword>
<dbReference type="PANTHER" id="PTHR10665">
    <property type="entry name" value="RECOMBINING BINDING PROTEIN SUPPRESSOR OF HAIRLESS"/>
    <property type="match status" value="1"/>
</dbReference>
<dbReference type="SMART" id="SM01268">
    <property type="entry name" value="BTD"/>
    <property type="match status" value="1"/>
</dbReference>
<feature type="region of interest" description="Disordered" evidence="7">
    <location>
        <begin position="580"/>
        <end position="664"/>
    </location>
</feature>
<keyword evidence="6" id="KW-0539">Nucleus</keyword>
<feature type="domain" description="Beta-trefoil DNA-binding" evidence="9">
    <location>
        <begin position="370"/>
        <end position="564"/>
    </location>
</feature>
<dbReference type="SUPFAM" id="SSF49417">
    <property type="entry name" value="p53-like transcription factors"/>
    <property type="match status" value="1"/>
</dbReference>
<dbReference type="Pfam" id="PF09271">
    <property type="entry name" value="LAG1-DNAbind"/>
    <property type="match status" value="1"/>
</dbReference>
<feature type="domain" description="RBP-J/Cbf11/Cbf12 DNA binding" evidence="8">
    <location>
        <begin position="217"/>
        <end position="369"/>
    </location>
</feature>
<evidence type="ECO:0000259" key="9">
    <source>
        <dbReference type="SMART" id="SM01268"/>
    </source>
</evidence>
<sequence length="664" mass="73409">MNNSNFDPNHSSAPSTSNQGYPSIATSHPEYADQLTFHTPFNIKHEAPSQSMSQGHHLQPLKIQRQDDSLYSQHQAYPPALSSPIFQEMDRSQMHAFPFDASQLYNPQVAAMMQPKYDHWASRSRNHPPTLNTPDSSSHLYSYSAVHSRDPSAPSTPRVTSPRTLPTTHDDMDSALKPYLAKEVVMRSQPNLLNQVTQYGTPEYLLFRSHLTTQHPSVFVFTAKVAQKSYGSEKRFICPPPSLLLVNIDSWITPPNAQYPAVPMAVFKVDNSASALLPYGSFQEGHIEWHPAPASTKDPNSTELCTSRTVGRFVARQLHVADTTHKLKSVSLTVELTSPHGVACGRYASAPIKVISKPSRKKMISKNVEGCIIHGGLVALFNRVRSQTVSTKYLGQDPATSTLLTRTTHWDPFVIYLVNPTEHVSTSDSRRNADPTKSPILIHFGQKVVLQCVHTGLVSPIMTLRRVENSSLVPASNSINGGDANAIGDPVCQLHKVAFELEPNQSPSGFLACLGESIGVRMSGPFMGTEELGLEPPSVAAQQEAASVNGTKQMFQDVTDASVWTIVSVNYTKQQLNTSPYSSSAVHTHQQQQHPVEHSIDSHSHEKLYTSPKNTSVAPSHHHELNPISEPYSSLPYNAPPPSSHHQYHQHQTQSSHHQHHHPW</sequence>
<name>A0A137P1Y9_CONC2</name>
<dbReference type="InterPro" id="IPR036358">
    <property type="entry name" value="BTD_sf"/>
</dbReference>
<dbReference type="Gene3D" id="2.80.10.50">
    <property type="match status" value="1"/>
</dbReference>
<dbReference type="SMART" id="SM01267">
    <property type="entry name" value="LAG1_DNAbind"/>
    <property type="match status" value="1"/>
</dbReference>
<dbReference type="OrthoDB" id="5600360at2759"/>
<dbReference type="Pfam" id="PF09270">
    <property type="entry name" value="BTD"/>
    <property type="match status" value="1"/>
</dbReference>
<dbReference type="InterPro" id="IPR037095">
    <property type="entry name" value="RBP-J/Cbf11_DNA-bd_sf"/>
</dbReference>
<feature type="region of interest" description="Disordered" evidence="7">
    <location>
        <begin position="120"/>
        <end position="172"/>
    </location>
</feature>
<dbReference type="InterPro" id="IPR015351">
    <property type="entry name" value="RBP-J/Cbf11/Cbf12_DNA-bd"/>
</dbReference>
<dbReference type="STRING" id="796925.A0A137P1Y9"/>
<feature type="region of interest" description="Disordered" evidence="7">
    <location>
        <begin position="1"/>
        <end position="26"/>
    </location>
</feature>
<dbReference type="Gene3D" id="2.60.40.1450">
    <property type="entry name" value="LAG1, DNA binding domain"/>
    <property type="match status" value="1"/>
</dbReference>
<gene>
    <name evidence="10" type="ORF">CONCODRAFT_79513</name>
</gene>
<evidence type="ECO:0000313" key="10">
    <source>
        <dbReference type="EMBL" id="KXN69053.1"/>
    </source>
</evidence>
<evidence type="ECO:0000313" key="11">
    <source>
        <dbReference type="Proteomes" id="UP000070444"/>
    </source>
</evidence>
<comment type="subcellular location">
    <subcellularLocation>
        <location evidence="1">Nucleus</location>
    </subcellularLocation>
</comment>
<evidence type="ECO:0000256" key="6">
    <source>
        <dbReference type="ARBA" id="ARBA00023242"/>
    </source>
</evidence>
<evidence type="ECO:0000256" key="4">
    <source>
        <dbReference type="ARBA" id="ARBA00023125"/>
    </source>
</evidence>
<evidence type="ECO:0000256" key="5">
    <source>
        <dbReference type="ARBA" id="ARBA00023163"/>
    </source>
</evidence>
<evidence type="ECO:0000256" key="1">
    <source>
        <dbReference type="ARBA" id="ARBA00004123"/>
    </source>
</evidence>
<dbReference type="SUPFAM" id="SSF110217">
    <property type="entry name" value="DNA-binding protein LAG-1 (CSL)"/>
    <property type="match status" value="1"/>
</dbReference>
<evidence type="ECO:0000256" key="7">
    <source>
        <dbReference type="SAM" id="MobiDB-lite"/>
    </source>
</evidence>
<dbReference type="GO" id="GO:0000978">
    <property type="term" value="F:RNA polymerase II cis-regulatory region sequence-specific DNA binding"/>
    <property type="evidence" value="ECO:0007669"/>
    <property type="project" value="InterPro"/>
</dbReference>